<evidence type="ECO:0000256" key="5">
    <source>
        <dbReference type="ARBA" id="ARBA00023180"/>
    </source>
</evidence>
<evidence type="ECO:0000313" key="8">
    <source>
        <dbReference type="Ensembl" id="ENSCSEP00000006525.1"/>
    </source>
</evidence>
<dbReference type="InterPro" id="IPR002069">
    <property type="entry name" value="Interferon_gamma"/>
</dbReference>
<feature type="signal peptide" evidence="7">
    <location>
        <begin position="1"/>
        <end position="19"/>
    </location>
</feature>
<evidence type="ECO:0000313" key="9">
    <source>
        <dbReference type="Proteomes" id="UP000265120"/>
    </source>
</evidence>
<dbReference type="InterPro" id="IPR009079">
    <property type="entry name" value="4_helix_cytokine-like_core"/>
</dbReference>
<name>A0A3P8V229_CYNSE</name>
<organism evidence="8 9">
    <name type="scientific">Cynoglossus semilaevis</name>
    <name type="common">Tongue sole</name>
    <dbReference type="NCBI Taxonomy" id="244447"/>
    <lineage>
        <taxon>Eukaryota</taxon>
        <taxon>Metazoa</taxon>
        <taxon>Chordata</taxon>
        <taxon>Craniata</taxon>
        <taxon>Vertebrata</taxon>
        <taxon>Euteleostomi</taxon>
        <taxon>Actinopterygii</taxon>
        <taxon>Neopterygii</taxon>
        <taxon>Teleostei</taxon>
        <taxon>Neoteleostei</taxon>
        <taxon>Acanthomorphata</taxon>
        <taxon>Carangaria</taxon>
        <taxon>Pleuronectiformes</taxon>
        <taxon>Pleuronectoidei</taxon>
        <taxon>Cynoglossidae</taxon>
        <taxon>Cynoglossinae</taxon>
        <taxon>Cynoglossus</taxon>
    </lineage>
</organism>
<evidence type="ECO:0000256" key="4">
    <source>
        <dbReference type="ARBA" id="ARBA00022525"/>
    </source>
</evidence>
<dbReference type="AlphaFoldDB" id="A0A3P8V229"/>
<keyword evidence="6" id="KW-0175">Coiled coil</keyword>
<dbReference type="InParanoid" id="A0A3P8V229"/>
<dbReference type="PANTHER" id="PTHR11419">
    <property type="entry name" value="INTERFERON GAMMA"/>
    <property type="match status" value="1"/>
</dbReference>
<dbReference type="GO" id="GO:0006955">
    <property type="term" value="P:immune response"/>
    <property type="evidence" value="ECO:0007669"/>
    <property type="project" value="InterPro"/>
</dbReference>
<feature type="coiled-coil region" evidence="6">
    <location>
        <begin position="105"/>
        <end position="139"/>
    </location>
</feature>
<dbReference type="STRING" id="244447.ENSCSEP00000006525"/>
<keyword evidence="4" id="KW-0964">Secreted</keyword>
<accession>A0A3P8V229</accession>
<reference evidence="8 9" key="1">
    <citation type="journal article" date="2014" name="Nat. Genet.">
        <title>Whole-genome sequence of a flatfish provides insights into ZW sex chromosome evolution and adaptation to a benthic lifestyle.</title>
        <authorList>
            <person name="Chen S."/>
            <person name="Zhang G."/>
            <person name="Shao C."/>
            <person name="Huang Q."/>
            <person name="Liu G."/>
            <person name="Zhang P."/>
            <person name="Song W."/>
            <person name="An N."/>
            <person name="Chalopin D."/>
            <person name="Volff J.N."/>
            <person name="Hong Y."/>
            <person name="Li Q."/>
            <person name="Sha Z."/>
            <person name="Zhou H."/>
            <person name="Xie M."/>
            <person name="Yu Q."/>
            <person name="Liu Y."/>
            <person name="Xiang H."/>
            <person name="Wang N."/>
            <person name="Wu K."/>
            <person name="Yang C."/>
            <person name="Zhou Q."/>
            <person name="Liao X."/>
            <person name="Yang L."/>
            <person name="Hu Q."/>
            <person name="Zhang J."/>
            <person name="Meng L."/>
            <person name="Jin L."/>
            <person name="Tian Y."/>
            <person name="Lian J."/>
            <person name="Yang J."/>
            <person name="Miao G."/>
            <person name="Liu S."/>
            <person name="Liang Z."/>
            <person name="Yan F."/>
            <person name="Li Y."/>
            <person name="Sun B."/>
            <person name="Zhang H."/>
            <person name="Zhang J."/>
            <person name="Zhu Y."/>
            <person name="Du M."/>
            <person name="Zhao Y."/>
            <person name="Schartl M."/>
            <person name="Tang Q."/>
            <person name="Wang J."/>
        </authorList>
    </citation>
    <scope>NUCLEOTIDE SEQUENCE</scope>
</reference>
<dbReference type="Ensembl" id="ENSCSET00000006597.1">
    <property type="protein sequence ID" value="ENSCSEP00000006525.1"/>
    <property type="gene ID" value="ENSCSEG00000004228.1"/>
</dbReference>
<reference evidence="8" key="3">
    <citation type="submission" date="2025-09" db="UniProtKB">
        <authorList>
            <consortium name="Ensembl"/>
        </authorList>
    </citation>
    <scope>IDENTIFICATION</scope>
</reference>
<keyword evidence="5" id="KW-0325">Glycoprotein</keyword>
<keyword evidence="3" id="KW-0202">Cytokine</keyword>
<feature type="chain" id="PRO_5018062016" evidence="7">
    <location>
        <begin position="20"/>
        <end position="173"/>
    </location>
</feature>
<sequence>MSLCWSSLVLLLGAVLTSGSPLHSKPDDIEKLLKVVNHRLVKGSSVFGVLYFISQTLSPSQRKADIQLMNATLDVYTRMLSSILQQHHGGPEASRLLDTVPSQNRSKVEEAVRNLQQEMKELQRNLNQEHHSREEMMLELSKIRVDDPLHQRRALADFRMVHNTASVIGSHCG</sequence>
<dbReference type="PANTHER" id="PTHR11419:SF0">
    <property type="entry name" value="INTERFERON GAMMA"/>
    <property type="match status" value="1"/>
</dbReference>
<dbReference type="SUPFAM" id="SSF47266">
    <property type="entry name" value="4-helical cytokines"/>
    <property type="match status" value="1"/>
</dbReference>
<evidence type="ECO:0000256" key="7">
    <source>
        <dbReference type="SAM" id="SignalP"/>
    </source>
</evidence>
<evidence type="ECO:0000256" key="3">
    <source>
        <dbReference type="ARBA" id="ARBA00022514"/>
    </source>
</evidence>
<dbReference type="GO" id="GO:0005133">
    <property type="term" value="F:type II interferon receptor binding"/>
    <property type="evidence" value="ECO:0007669"/>
    <property type="project" value="InterPro"/>
</dbReference>
<evidence type="ECO:0000256" key="6">
    <source>
        <dbReference type="SAM" id="Coils"/>
    </source>
</evidence>
<dbReference type="Gene3D" id="1.20.1250.10">
    <property type="match status" value="1"/>
</dbReference>
<proteinExistence type="inferred from homology"/>
<keyword evidence="9" id="KW-1185">Reference proteome</keyword>
<evidence type="ECO:0000256" key="2">
    <source>
        <dbReference type="ARBA" id="ARBA00007566"/>
    </source>
</evidence>
<dbReference type="Proteomes" id="UP000265120">
    <property type="component" value="Chromosome 8"/>
</dbReference>
<protein>
    <submittedName>
        <fullName evidence="8">Uncharacterized protein</fullName>
    </submittedName>
</protein>
<comment type="subcellular location">
    <subcellularLocation>
        <location evidence="1">Secreted</location>
    </subcellularLocation>
</comment>
<keyword evidence="7" id="KW-0732">Signal</keyword>
<dbReference type="GeneTree" id="ENSGT00940000176985"/>
<comment type="similarity">
    <text evidence="2">Belongs to the type II (or gamma) interferon family.</text>
</comment>
<reference evidence="8" key="2">
    <citation type="submission" date="2025-08" db="UniProtKB">
        <authorList>
            <consortium name="Ensembl"/>
        </authorList>
    </citation>
    <scope>IDENTIFICATION</scope>
</reference>
<evidence type="ECO:0000256" key="1">
    <source>
        <dbReference type="ARBA" id="ARBA00004613"/>
    </source>
</evidence>
<dbReference type="GO" id="GO:0005615">
    <property type="term" value="C:extracellular space"/>
    <property type="evidence" value="ECO:0007669"/>
    <property type="project" value="UniProtKB-KW"/>
</dbReference>
<dbReference type="OMA" id="INTSCQR"/>
<dbReference type="GO" id="GO:0005125">
    <property type="term" value="F:cytokine activity"/>
    <property type="evidence" value="ECO:0007669"/>
    <property type="project" value="UniProtKB-KW"/>
</dbReference>